<sequence length="86" mass="9313">MPRIDIPGREPLQLTHALFDLNGTLALDGQLLPGILPLFQRVCAQYACLVLTGDTFGTGLSLAQVLGCPVRRIDTGLDKARVVREL</sequence>
<reference evidence="1" key="1">
    <citation type="submission" date="2013-08" db="EMBL/GenBank/DDBJ databases">
        <authorList>
            <person name="Mendez C."/>
            <person name="Richter M."/>
            <person name="Ferrer M."/>
            <person name="Sanchez J."/>
        </authorList>
    </citation>
    <scope>NUCLEOTIDE SEQUENCE</scope>
</reference>
<feature type="non-terminal residue" evidence="1">
    <location>
        <position position="86"/>
    </location>
</feature>
<evidence type="ECO:0000313" key="1">
    <source>
        <dbReference type="EMBL" id="EQD36126.1"/>
    </source>
</evidence>
<dbReference type="InterPro" id="IPR036412">
    <property type="entry name" value="HAD-like_sf"/>
</dbReference>
<accession>T0YL26</accession>
<reference evidence="1" key="2">
    <citation type="journal article" date="2014" name="ISME J.">
        <title>Microbial stratification in low pH oxic and suboxic macroscopic growths along an acid mine drainage.</title>
        <authorList>
            <person name="Mendez-Garcia C."/>
            <person name="Mesa V."/>
            <person name="Sprenger R.R."/>
            <person name="Richter M."/>
            <person name="Diez M.S."/>
            <person name="Solano J."/>
            <person name="Bargiela R."/>
            <person name="Golyshina O.V."/>
            <person name="Manteca A."/>
            <person name="Ramos J.L."/>
            <person name="Gallego J.R."/>
            <person name="Llorente I."/>
            <person name="Martins Dos Santos V.A."/>
            <person name="Jensen O.N."/>
            <person name="Pelaez A.I."/>
            <person name="Sanchez J."/>
            <person name="Ferrer M."/>
        </authorList>
    </citation>
    <scope>NUCLEOTIDE SEQUENCE</scope>
</reference>
<name>T0YL26_9ZZZZ</name>
<dbReference type="GO" id="GO:0016787">
    <property type="term" value="F:hydrolase activity"/>
    <property type="evidence" value="ECO:0007669"/>
    <property type="project" value="UniProtKB-KW"/>
</dbReference>
<dbReference type="EMBL" id="AUZX01013255">
    <property type="protein sequence ID" value="EQD36126.1"/>
    <property type="molecule type" value="Genomic_DNA"/>
</dbReference>
<dbReference type="SUPFAM" id="SSF56784">
    <property type="entry name" value="HAD-like"/>
    <property type="match status" value="1"/>
</dbReference>
<organism evidence="1">
    <name type="scientific">mine drainage metagenome</name>
    <dbReference type="NCBI Taxonomy" id="410659"/>
    <lineage>
        <taxon>unclassified sequences</taxon>
        <taxon>metagenomes</taxon>
        <taxon>ecological metagenomes</taxon>
    </lineage>
</organism>
<gene>
    <name evidence="1" type="ORF">B1A_17995</name>
</gene>
<protein>
    <submittedName>
        <fullName evidence="1">HAD family hydrolase</fullName>
    </submittedName>
</protein>
<dbReference type="AlphaFoldDB" id="T0YL26"/>
<proteinExistence type="predicted"/>
<keyword evidence="1" id="KW-0378">Hydrolase</keyword>
<comment type="caution">
    <text evidence="1">The sequence shown here is derived from an EMBL/GenBank/DDBJ whole genome shotgun (WGS) entry which is preliminary data.</text>
</comment>